<name>A0A6N7ZEK5_9MICO</name>
<evidence type="ECO:0000313" key="4">
    <source>
        <dbReference type="Proteomes" id="UP000440668"/>
    </source>
</evidence>
<dbReference type="RefSeq" id="WP_024838847.1">
    <property type="nucleotide sequence ID" value="NZ_JBISAF010000001.1"/>
</dbReference>
<dbReference type="GO" id="GO:0019684">
    <property type="term" value="P:photosynthesis, light reaction"/>
    <property type="evidence" value="ECO:0007669"/>
    <property type="project" value="InterPro"/>
</dbReference>
<evidence type="ECO:0000256" key="1">
    <source>
        <dbReference type="SAM" id="MobiDB-lite"/>
    </source>
</evidence>
<reference evidence="3 4" key="1">
    <citation type="submission" date="2019-11" db="EMBL/GenBank/DDBJ databases">
        <title>Cellulosimicrobium composti sp. nov. isolated from a compost.</title>
        <authorList>
            <person name="Yang Y."/>
        </authorList>
    </citation>
    <scope>NUCLEOTIDE SEQUENCE [LARGE SCALE GENOMIC DNA]</scope>
    <source>
        <strain evidence="3 4">BIT-GX5</strain>
    </source>
</reference>
<organism evidence="3 4">
    <name type="scientific">Cellulosimicrobium composti</name>
    <dbReference type="NCBI Taxonomy" id="2672572"/>
    <lineage>
        <taxon>Bacteria</taxon>
        <taxon>Bacillati</taxon>
        <taxon>Actinomycetota</taxon>
        <taxon>Actinomycetes</taxon>
        <taxon>Micrococcales</taxon>
        <taxon>Promicromonosporaceae</taxon>
        <taxon>Cellulosimicrobium</taxon>
    </lineage>
</organism>
<dbReference type="AlphaFoldDB" id="A0A6N7ZEK5"/>
<dbReference type="Proteomes" id="UP000440668">
    <property type="component" value="Unassembled WGS sequence"/>
</dbReference>
<dbReference type="EMBL" id="WMKA01000003">
    <property type="protein sequence ID" value="MTG87759.1"/>
    <property type="molecule type" value="Genomic_DNA"/>
</dbReference>
<feature type="domain" description="PRC-barrel" evidence="2">
    <location>
        <begin position="12"/>
        <end position="76"/>
    </location>
</feature>
<dbReference type="SUPFAM" id="SSF50346">
    <property type="entry name" value="PRC-barrel domain"/>
    <property type="match status" value="1"/>
</dbReference>
<dbReference type="Gene3D" id="3.90.50.10">
    <property type="entry name" value="Photosynthetic Reaction Center, subunit H, domain 2"/>
    <property type="match status" value="1"/>
</dbReference>
<sequence length="211" mass="22335">MISTDQIERLLSGGTVVSQAGEKLGKVGQVFLDDRSGEPEWVTVRTGLFGTAESFVPLTDAEVRGDEIRVPYTKETVKGSPRVDDSEGHLSHEEEVELYRYYGRASAADDGASPHEAGSPGLDREGDDADRGVGRHAAGPLRDDASSASEDQRGDRGAGGEGTYRLRRYVVTEYVAETVPGEEVPPPPEAPGEGVGGPSSHGTSVQEGRPS</sequence>
<feature type="compositionally biased region" description="Polar residues" evidence="1">
    <location>
        <begin position="200"/>
        <end position="211"/>
    </location>
</feature>
<proteinExistence type="predicted"/>
<dbReference type="InterPro" id="IPR011033">
    <property type="entry name" value="PRC_barrel-like_sf"/>
</dbReference>
<feature type="region of interest" description="Disordered" evidence="1">
    <location>
        <begin position="107"/>
        <end position="211"/>
    </location>
</feature>
<comment type="caution">
    <text evidence="3">The sequence shown here is derived from an EMBL/GenBank/DDBJ whole genome shotgun (WGS) entry which is preliminary data.</text>
</comment>
<gene>
    <name evidence="3" type="ORF">GJV82_02140</name>
</gene>
<dbReference type="GO" id="GO:0030077">
    <property type="term" value="C:plasma membrane light-harvesting complex"/>
    <property type="evidence" value="ECO:0007669"/>
    <property type="project" value="InterPro"/>
</dbReference>
<dbReference type="InterPro" id="IPR027275">
    <property type="entry name" value="PRC-brl_dom"/>
</dbReference>
<dbReference type="GeneID" id="32510686"/>
<protein>
    <submittedName>
        <fullName evidence="3">Photosystem reaction center subunit H</fullName>
    </submittedName>
</protein>
<dbReference type="InterPro" id="IPR014747">
    <property type="entry name" value="Bac_photo_RC_H_C"/>
</dbReference>
<feature type="compositionally biased region" description="Basic and acidic residues" evidence="1">
    <location>
        <begin position="141"/>
        <end position="158"/>
    </location>
</feature>
<accession>A0A6N7ZEK5</accession>
<dbReference type="Pfam" id="PF05239">
    <property type="entry name" value="PRC"/>
    <property type="match status" value="1"/>
</dbReference>
<evidence type="ECO:0000259" key="2">
    <source>
        <dbReference type="Pfam" id="PF05239"/>
    </source>
</evidence>
<evidence type="ECO:0000313" key="3">
    <source>
        <dbReference type="EMBL" id="MTG87759.1"/>
    </source>
</evidence>